<protein>
    <submittedName>
        <fullName evidence="1">Uncharacterized protein</fullName>
    </submittedName>
</protein>
<comment type="caution">
    <text evidence="1">The sequence shown here is derived from an EMBL/GenBank/DDBJ whole genome shotgun (WGS) entry which is preliminary data.</text>
</comment>
<organism evidence="1 2">
    <name type="scientific">Suillus fuscotomentosus</name>
    <dbReference type="NCBI Taxonomy" id="1912939"/>
    <lineage>
        <taxon>Eukaryota</taxon>
        <taxon>Fungi</taxon>
        <taxon>Dikarya</taxon>
        <taxon>Basidiomycota</taxon>
        <taxon>Agaricomycotina</taxon>
        <taxon>Agaricomycetes</taxon>
        <taxon>Agaricomycetidae</taxon>
        <taxon>Boletales</taxon>
        <taxon>Suillineae</taxon>
        <taxon>Suillaceae</taxon>
        <taxon>Suillus</taxon>
    </lineage>
</organism>
<reference evidence="1" key="1">
    <citation type="journal article" date="2020" name="New Phytol.">
        <title>Comparative genomics reveals dynamic genome evolution in host specialist ectomycorrhizal fungi.</title>
        <authorList>
            <person name="Lofgren L.A."/>
            <person name="Nguyen N.H."/>
            <person name="Vilgalys R."/>
            <person name="Ruytinx J."/>
            <person name="Liao H.L."/>
            <person name="Branco S."/>
            <person name="Kuo A."/>
            <person name="LaButti K."/>
            <person name="Lipzen A."/>
            <person name="Andreopoulos W."/>
            <person name="Pangilinan J."/>
            <person name="Riley R."/>
            <person name="Hundley H."/>
            <person name="Na H."/>
            <person name="Barry K."/>
            <person name="Grigoriev I.V."/>
            <person name="Stajich J.E."/>
            <person name="Kennedy P.G."/>
        </authorList>
    </citation>
    <scope>NUCLEOTIDE SEQUENCE</scope>
    <source>
        <strain evidence="1">FC203</strain>
    </source>
</reference>
<dbReference type="SUPFAM" id="SSF48452">
    <property type="entry name" value="TPR-like"/>
    <property type="match status" value="1"/>
</dbReference>
<gene>
    <name evidence="1" type="ORF">F5891DRAFT_390820</name>
</gene>
<dbReference type="AlphaFoldDB" id="A0AAD4E7B5"/>
<keyword evidence="2" id="KW-1185">Reference proteome</keyword>
<dbReference type="Gene3D" id="1.25.40.10">
    <property type="entry name" value="Tetratricopeptide repeat domain"/>
    <property type="match status" value="1"/>
</dbReference>
<dbReference type="InterPro" id="IPR011990">
    <property type="entry name" value="TPR-like_helical_dom_sf"/>
</dbReference>
<dbReference type="GeneID" id="64665960"/>
<evidence type="ECO:0000313" key="1">
    <source>
        <dbReference type="EMBL" id="KAG1899658.1"/>
    </source>
</evidence>
<sequence length="208" mass="23176">MARKLEWDRALQNAAKSLSIKPSLIGYITKGMAFCGKQNVHDAGAAFDFAFTFANGDSKTTLLLFLIKAIALFNANEHEAAMMRVKELAAGPSVDQVACLVVEAYLQVQLGTIAFNNKFYNEAVEIFIAAAKASKFFANLPIHTMYEEFTMLFGWDLKSLWQSANRHLCTVLLRTGKYAEGLELYLSMMEVSDEATKASTRAWFAAFR</sequence>
<proteinExistence type="predicted"/>
<dbReference type="Proteomes" id="UP001195769">
    <property type="component" value="Unassembled WGS sequence"/>
</dbReference>
<dbReference type="RefSeq" id="XP_041225234.1">
    <property type="nucleotide sequence ID" value="XM_041371662.1"/>
</dbReference>
<name>A0AAD4E7B5_9AGAM</name>
<evidence type="ECO:0000313" key="2">
    <source>
        <dbReference type="Proteomes" id="UP001195769"/>
    </source>
</evidence>
<dbReference type="EMBL" id="JABBWK010000031">
    <property type="protein sequence ID" value="KAG1899658.1"/>
    <property type="molecule type" value="Genomic_DNA"/>
</dbReference>
<accession>A0AAD4E7B5</accession>